<accession>A0ACC5U797</accession>
<gene>
    <name evidence="1" type="ORF">KO493_05745</name>
</gene>
<evidence type="ECO:0000313" key="2">
    <source>
        <dbReference type="Proteomes" id="UP001647509"/>
    </source>
</evidence>
<proteinExistence type="predicted"/>
<evidence type="ECO:0000313" key="1">
    <source>
        <dbReference type="EMBL" id="MBU2950193.1"/>
    </source>
</evidence>
<reference evidence="1" key="1">
    <citation type="submission" date="2021-05" db="EMBL/GenBank/DDBJ databases">
        <title>Draft genomes of bacteria isolated from model marine particles.</title>
        <authorList>
            <person name="Datta M.S."/>
            <person name="Schwartzman J.A."/>
            <person name="Enke T.N."/>
            <person name="Saavedra J."/>
            <person name="Cermak N."/>
            <person name="Cordero O.X."/>
        </authorList>
    </citation>
    <scope>NUCLEOTIDE SEQUENCE</scope>
    <source>
        <strain evidence="1">I2M19</strain>
    </source>
</reference>
<name>A0ACC5U797_9FLAO</name>
<keyword evidence="2" id="KW-1185">Reference proteome</keyword>
<dbReference type="EMBL" id="JAHKPD010000011">
    <property type="protein sequence ID" value="MBU2950193.1"/>
    <property type="molecule type" value="Genomic_DNA"/>
</dbReference>
<organism evidence="1 2">
    <name type="scientific">Pseudotamlana agarivorans</name>
    <dbReference type="NCBI Taxonomy" id="481183"/>
    <lineage>
        <taxon>Bacteria</taxon>
        <taxon>Pseudomonadati</taxon>
        <taxon>Bacteroidota</taxon>
        <taxon>Flavobacteriia</taxon>
        <taxon>Flavobacteriales</taxon>
        <taxon>Flavobacteriaceae</taxon>
        <taxon>Pseudotamlana</taxon>
    </lineage>
</organism>
<protein>
    <submittedName>
        <fullName evidence="1">Uncharacterized protein</fullName>
    </submittedName>
</protein>
<comment type="caution">
    <text evidence="1">The sequence shown here is derived from an EMBL/GenBank/DDBJ whole genome shotgun (WGS) entry which is preliminary data.</text>
</comment>
<sequence>MSIKPVLGIVLLCCSLNLFSQETGSKYTETNRGKFFISWGGNRESFSKSDITFKGDNYHFTIKDATAHDKPKGWHIDYINPARMTIPQTNAKFGYFVSDNYTISIGLDHMKYVMDNNQTKRIDGYIDLPDSEIGSVFNGTYNNDPVFVSENFLQFEHTDGLNYIYAEFARYDDISKLFRLPNTDKFQINLTEGLAGGILLPKTNSTLLKKDRYDDFHLSGFGVSAHAGINFTFYKHFYMQLDLKGGYINMNDIRTTLSPADSASQHFFYLQRVVAFGGIFRI</sequence>
<dbReference type="Proteomes" id="UP001647509">
    <property type="component" value="Unassembled WGS sequence"/>
</dbReference>